<dbReference type="RefSeq" id="WP_395416487.1">
    <property type="nucleotide sequence ID" value="NZ_JBIPKE010000013.1"/>
</dbReference>
<evidence type="ECO:0000313" key="1">
    <source>
        <dbReference type="EMBL" id="MFH6982852.1"/>
    </source>
</evidence>
<name>A0ABW7N5Z8_9BACT</name>
<keyword evidence="2" id="KW-1185">Reference proteome</keyword>
<dbReference type="Proteomes" id="UP001610063">
    <property type="component" value="Unassembled WGS sequence"/>
</dbReference>
<sequence>MEDLREFRRIVFFSEQDMSSEYNLRNAERVLKNIKLSQLSDINDYLEIYNIKLYFDNDMFLSSWNEETRSHFRATIKETWEEIVWEFNSINDRNLLLKVSSLDYIYQKSFWELFNNLGLYKNIHKLIFSDVLKENPHQIRIILAYQKIVNQFSHEITIFLKGFSKSAELLLSNYEQDNTSNVPTLYFPKSLSIQDKHEIISEYIKRDSANLNFIRLAERSTSQELKLSNKLKLKAKNRSQEINDQILKEGSPLSFGVQVVISEEQEEPARYDHRANTLNATYGRKTLDSLISDVDLFRVFDMLFHFTDTSGLITLVNKPSEMSVMERLFVKSKNEYSTGIAFEQKDQLSQLQIKMFHHYLTRRNKSIEKVIQSFITEVLNGLFNLEVLQFNFPSMNSSFLEKIRVLAPEFEFLIKQYQAYVDEGEIDFDLLKISSEPLRLSQVSSLNHKKYIYTDNHATLNLIFHFFSDQSSTYYIESINNKYHNLHDLLKNENVTLEMFEGYPRKVVKYLVDEGHLFFNGGGFVKFKDEVFILLMKELHENGVINYWHAPWVVRQKIDEMLKAEMLHSEDTLFSKQEIEYLNFHLNKRQFSNGLDLRNKYLHGTNGSSEQEHEQEYFILLRILVLVLLKIDNDLAISHHNQD</sequence>
<reference evidence="1 2" key="1">
    <citation type="journal article" date="2013" name="Int. J. Syst. Evol. Microbiol.">
        <title>Marinoscillum luteum sp. nov., isolated from marine sediment.</title>
        <authorList>
            <person name="Cha I.T."/>
            <person name="Park S.J."/>
            <person name="Kim S.J."/>
            <person name="Kim J.G."/>
            <person name="Jung M.Y."/>
            <person name="Shin K.S."/>
            <person name="Kwon K.K."/>
            <person name="Yang S.H."/>
            <person name="Seo Y.S."/>
            <person name="Rhee S.K."/>
        </authorList>
    </citation>
    <scope>NUCLEOTIDE SEQUENCE [LARGE SCALE GENOMIC DNA]</scope>
    <source>
        <strain evidence="1 2">KCTC 23939</strain>
    </source>
</reference>
<evidence type="ECO:0008006" key="3">
    <source>
        <dbReference type="Google" id="ProtNLM"/>
    </source>
</evidence>
<protein>
    <recommendedName>
        <fullName evidence="3">DUF4209 domain-containing protein</fullName>
    </recommendedName>
</protein>
<accession>A0ABW7N5Z8</accession>
<gene>
    <name evidence="1" type="ORF">ACHKAR_05360</name>
</gene>
<evidence type="ECO:0000313" key="2">
    <source>
        <dbReference type="Proteomes" id="UP001610063"/>
    </source>
</evidence>
<proteinExistence type="predicted"/>
<organism evidence="1 2">
    <name type="scientific">Marinoscillum luteum</name>
    <dbReference type="NCBI Taxonomy" id="861051"/>
    <lineage>
        <taxon>Bacteria</taxon>
        <taxon>Pseudomonadati</taxon>
        <taxon>Bacteroidota</taxon>
        <taxon>Cytophagia</taxon>
        <taxon>Cytophagales</taxon>
        <taxon>Reichenbachiellaceae</taxon>
        <taxon>Marinoscillum</taxon>
    </lineage>
</organism>
<dbReference type="EMBL" id="JBIPKE010000013">
    <property type="protein sequence ID" value="MFH6982852.1"/>
    <property type="molecule type" value="Genomic_DNA"/>
</dbReference>
<comment type="caution">
    <text evidence="1">The sequence shown here is derived from an EMBL/GenBank/DDBJ whole genome shotgun (WGS) entry which is preliminary data.</text>
</comment>